<evidence type="ECO:0000256" key="1">
    <source>
        <dbReference type="SAM" id="Phobius"/>
    </source>
</evidence>
<keyword evidence="1" id="KW-0812">Transmembrane</keyword>
<gene>
    <name evidence="2" type="ORF">E8E13_005765</name>
</gene>
<keyword evidence="3" id="KW-1185">Reference proteome</keyword>
<accession>A0A9P4TJV4</accession>
<name>A0A9P4TJV4_CURKU</name>
<keyword evidence="1" id="KW-1133">Transmembrane helix</keyword>
<dbReference type="Proteomes" id="UP000801428">
    <property type="component" value="Unassembled WGS sequence"/>
</dbReference>
<feature type="transmembrane region" description="Helical" evidence="1">
    <location>
        <begin position="157"/>
        <end position="181"/>
    </location>
</feature>
<dbReference type="PANTHER" id="PTHR38848">
    <property type="entry name" value="G-PROTEIN COUPLED RECEPTORS FAMILY 3 PROFILE DOMAIN-CONTAINING PROTEIN"/>
    <property type="match status" value="1"/>
</dbReference>
<organism evidence="2 3">
    <name type="scientific">Curvularia kusanoi</name>
    <name type="common">Cochliobolus kusanoi</name>
    <dbReference type="NCBI Taxonomy" id="90978"/>
    <lineage>
        <taxon>Eukaryota</taxon>
        <taxon>Fungi</taxon>
        <taxon>Dikarya</taxon>
        <taxon>Ascomycota</taxon>
        <taxon>Pezizomycotina</taxon>
        <taxon>Dothideomycetes</taxon>
        <taxon>Pleosporomycetidae</taxon>
        <taxon>Pleosporales</taxon>
        <taxon>Pleosporineae</taxon>
        <taxon>Pleosporaceae</taxon>
        <taxon>Curvularia</taxon>
    </lineage>
</organism>
<evidence type="ECO:0000313" key="3">
    <source>
        <dbReference type="Proteomes" id="UP000801428"/>
    </source>
</evidence>
<feature type="transmembrane region" description="Helical" evidence="1">
    <location>
        <begin position="37"/>
        <end position="59"/>
    </location>
</feature>
<feature type="transmembrane region" description="Helical" evidence="1">
    <location>
        <begin position="187"/>
        <end position="209"/>
    </location>
</feature>
<proteinExistence type="predicted"/>
<dbReference type="OrthoDB" id="3210850at2759"/>
<feature type="transmembrane region" description="Helical" evidence="1">
    <location>
        <begin position="79"/>
        <end position="102"/>
    </location>
</feature>
<protein>
    <submittedName>
        <fullName evidence="2">Uncharacterized protein</fullName>
    </submittedName>
</protein>
<dbReference type="PANTHER" id="PTHR38848:SF3">
    <property type="entry name" value="G-PROTEIN COUPLED RECEPTORS FAMILY 3 PROFILE DOMAIN-CONTAINING PROTEIN"/>
    <property type="match status" value="1"/>
</dbReference>
<reference evidence="2" key="1">
    <citation type="submission" date="2019-04" db="EMBL/GenBank/DDBJ databases">
        <title>Sequencing of skin fungus with MAO and IRED activity.</title>
        <authorList>
            <person name="Marsaioli A.J."/>
            <person name="Bonatto J.M.C."/>
            <person name="Reis Junior O."/>
        </authorList>
    </citation>
    <scope>NUCLEOTIDE SEQUENCE</scope>
    <source>
        <strain evidence="2">30M1</strain>
    </source>
</reference>
<keyword evidence="1" id="KW-0472">Membrane</keyword>
<comment type="caution">
    <text evidence="2">The sequence shown here is derived from an EMBL/GenBank/DDBJ whole genome shotgun (WGS) entry which is preliminary data.</text>
</comment>
<dbReference type="EMBL" id="SWKU01000005">
    <property type="protein sequence ID" value="KAF3006540.1"/>
    <property type="molecule type" value="Genomic_DNA"/>
</dbReference>
<evidence type="ECO:0000313" key="2">
    <source>
        <dbReference type="EMBL" id="KAF3006540.1"/>
    </source>
</evidence>
<dbReference type="AlphaFoldDB" id="A0A9P4TJV4"/>
<sequence length="360" mass="40489">MICLVFYTGNKLTIYIFLLERARIVRAPFMSRLKDRVWLLGMFIICGGFGAIAIVGYMSPVVELSKLDGRCRIGLPPRVSFPLLCFDVAVNFLLTGVFFWLLRPVLNFHGLLKMSACFGNRFTTEIKKSVRKREFEVDTAIEGVSLKSAMNKNIKTLLWKCLIGSTLVMLPTVANMAQFYVMNSRELGWVCLTICTFDVSWGVMVVNWLTIGSAEAENNLTTLMSQRNDLSGGKPESQSRFDIGITTYNEETNQQELQMRTRHASATTAEVPVFFKAASLKDEGGLLDSDGVRESWIKETGLVREVQEIPQLTEPERTWGIPSSGWAESSKSWITIDDVVVKGVSCDENLGPFRHHRMDV</sequence>